<keyword evidence="7" id="KW-0539">Nucleus</keyword>
<dbReference type="PANTHER" id="PTHR12299:SF30">
    <property type="entry name" value="INTRACELLULAR HYALURONAN-BINDING PROTEIN 4"/>
    <property type="match status" value="1"/>
</dbReference>
<feature type="region of interest" description="Disordered" evidence="9">
    <location>
        <begin position="35"/>
        <end position="246"/>
    </location>
</feature>
<dbReference type="InterPro" id="IPR032381">
    <property type="entry name" value="IHABP4_N"/>
</dbReference>
<dbReference type="InterPro" id="IPR039764">
    <property type="entry name" value="HABP4/SERBP1-like"/>
</dbReference>
<proteinExistence type="inferred from homology"/>
<evidence type="ECO:0000256" key="6">
    <source>
        <dbReference type="ARBA" id="ARBA00022845"/>
    </source>
</evidence>
<evidence type="ECO:0000256" key="1">
    <source>
        <dbReference type="ARBA" id="ARBA00004210"/>
    </source>
</evidence>
<feature type="domain" description="Hyaluronan/mRNA-binding protein" evidence="10">
    <location>
        <begin position="184"/>
        <end position="285"/>
    </location>
</feature>
<dbReference type="Pfam" id="PF16174">
    <property type="entry name" value="IHABP4_N"/>
    <property type="match status" value="1"/>
</dbReference>
<evidence type="ECO:0000256" key="5">
    <source>
        <dbReference type="ARBA" id="ARBA00022490"/>
    </source>
</evidence>
<evidence type="ECO:0000259" key="10">
    <source>
        <dbReference type="SMART" id="SM01233"/>
    </source>
</evidence>
<dbReference type="GO" id="GO:0045948">
    <property type="term" value="P:positive regulation of translational initiation"/>
    <property type="evidence" value="ECO:0007669"/>
    <property type="project" value="TreeGrafter"/>
</dbReference>
<dbReference type="GO" id="GO:0005730">
    <property type="term" value="C:nucleolus"/>
    <property type="evidence" value="ECO:0007669"/>
    <property type="project" value="UniProtKB-SubCell"/>
</dbReference>
<feature type="compositionally biased region" description="Basic and acidic residues" evidence="9">
    <location>
        <begin position="54"/>
        <end position="64"/>
    </location>
</feature>
<accession>A0AAN8HY52</accession>
<reference evidence="11 12" key="1">
    <citation type="journal article" date="2023" name="Mol. Biol. Evol.">
        <title>Genomics of Secondarily Temperate Adaptation in the Only Non-Antarctic Icefish.</title>
        <authorList>
            <person name="Rivera-Colon A.G."/>
            <person name="Rayamajhi N."/>
            <person name="Minhas B.F."/>
            <person name="Madrigal G."/>
            <person name="Bilyk K.T."/>
            <person name="Yoon V."/>
            <person name="Hune M."/>
            <person name="Gregory S."/>
            <person name="Cheng C.H.C."/>
            <person name="Catchen J.M."/>
        </authorList>
    </citation>
    <scope>NUCLEOTIDE SEQUENCE [LARGE SCALE GENOMIC DNA]</scope>
    <source>
        <tissue evidence="11">White muscle</tissue>
    </source>
</reference>
<sequence length="385" mass="42964">MLPDAFGCAVANRYGDLLDDDADPFDIITKAEIEKAKKKKKDNEEKKAKPKKPGQKESQKDRRIPVAPEGPDPASVRKQPPQLQQQQQRPPQQQQQQQQRPPQQGRPGPVTDGVYGRGEFQRNTKRPAFGERRANQDEYPQDFSIPKPYYNTESDQGGRGGFRREGRGGGGGFARISENFNPRGKRGYDRHSGTGISPEEKRGGRGPWNWGSADENTGELMEVTPDAFTKSEDKIPAEDDNQYRAEEDGEMVVHVAVEMTLDEWKALQATSRPKADFNIRKAEDQIPTKAKVIHKSKKVEIIKEGILEEVDDDSHFLRRSVNDITSLLDINFGSLGRPSRGGRGRGARGGPSNCPERAKPVFEREEDPAPNPDDPEDFPALCAGK</sequence>
<gene>
    <name evidence="11" type="ORF">CgunFtcFv8_004060</name>
</gene>
<dbReference type="AlphaFoldDB" id="A0AAN8HY52"/>
<feature type="compositionally biased region" description="Basic and acidic residues" evidence="9">
    <location>
        <begin position="35"/>
        <end position="47"/>
    </location>
</feature>
<evidence type="ECO:0000256" key="3">
    <source>
        <dbReference type="ARBA" id="ARBA00004408"/>
    </source>
</evidence>
<evidence type="ECO:0000313" key="11">
    <source>
        <dbReference type="EMBL" id="KAK5932348.1"/>
    </source>
</evidence>
<feature type="compositionally biased region" description="Basic and acidic residues" evidence="9">
    <location>
        <begin position="186"/>
        <end position="203"/>
    </location>
</feature>
<dbReference type="Gene3D" id="6.10.140.1040">
    <property type="match status" value="1"/>
</dbReference>
<dbReference type="GO" id="GO:0033120">
    <property type="term" value="P:positive regulation of RNA splicing"/>
    <property type="evidence" value="ECO:0007669"/>
    <property type="project" value="TreeGrafter"/>
</dbReference>
<keyword evidence="6" id="KW-0810">Translation regulation</keyword>
<protein>
    <recommendedName>
        <fullName evidence="10">Hyaluronan/mRNA-binding protein domain-containing protein</fullName>
    </recommendedName>
</protein>
<organism evidence="11 12">
    <name type="scientific">Champsocephalus gunnari</name>
    <name type="common">Mackerel icefish</name>
    <dbReference type="NCBI Taxonomy" id="52237"/>
    <lineage>
        <taxon>Eukaryota</taxon>
        <taxon>Metazoa</taxon>
        <taxon>Chordata</taxon>
        <taxon>Craniata</taxon>
        <taxon>Vertebrata</taxon>
        <taxon>Euteleostomi</taxon>
        <taxon>Actinopterygii</taxon>
        <taxon>Neopterygii</taxon>
        <taxon>Teleostei</taxon>
        <taxon>Neoteleostei</taxon>
        <taxon>Acanthomorphata</taxon>
        <taxon>Eupercaria</taxon>
        <taxon>Perciformes</taxon>
        <taxon>Notothenioidei</taxon>
        <taxon>Channichthyidae</taxon>
        <taxon>Champsocephalus</taxon>
    </lineage>
</organism>
<evidence type="ECO:0000256" key="4">
    <source>
        <dbReference type="ARBA" id="ARBA00004604"/>
    </source>
</evidence>
<dbReference type="GO" id="GO:0015030">
    <property type="term" value="C:Cajal body"/>
    <property type="evidence" value="ECO:0007669"/>
    <property type="project" value="UniProtKB-SubCell"/>
</dbReference>
<dbReference type="Proteomes" id="UP001331515">
    <property type="component" value="Unassembled WGS sequence"/>
</dbReference>
<evidence type="ECO:0000313" key="12">
    <source>
        <dbReference type="Proteomes" id="UP001331515"/>
    </source>
</evidence>
<evidence type="ECO:0000256" key="2">
    <source>
        <dbReference type="ARBA" id="ARBA00004324"/>
    </source>
</evidence>
<evidence type="ECO:0000256" key="7">
    <source>
        <dbReference type="ARBA" id="ARBA00023242"/>
    </source>
</evidence>
<comment type="caution">
    <text evidence="11">The sequence shown here is derived from an EMBL/GenBank/DDBJ whole genome shotgun (WGS) entry which is preliminary data.</text>
</comment>
<name>A0AAN8HY52_CHAGU</name>
<evidence type="ECO:0000256" key="9">
    <source>
        <dbReference type="SAM" id="MobiDB-lite"/>
    </source>
</evidence>
<keyword evidence="5" id="KW-0963">Cytoplasm</keyword>
<dbReference type="EMBL" id="JAURVH010001515">
    <property type="protein sequence ID" value="KAK5932348.1"/>
    <property type="molecule type" value="Genomic_DNA"/>
</dbReference>
<keyword evidence="12" id="KW-1185">Reference proteome</keyword>
<feature type="compositionally biased region" description="Acidic residues" evidence="9">
    <location>
        <begin position="364"/>
        <end position="377"/>
    </location>
</feature>
<dbReference type="InterPro" id="IPR006861">
    <property type="entry name" value="HABP4_PAIRBP1-bd"/>
</dbReference>
<comment type="subcellular location">
    <subcellularLocation>
        <location evidence="1">Cytoplasm</location>
        <location evidence="1">Stress granule</location>
    </subcellularLocation>
    <subcellularLocation>
        <location evidence="2">Nucleus speckle</location>
    </subcellularLocation>
    <subcellularLocation>
        <location evidence="3">Nucleus</location>
        <location evidence="3">Cajal body</location>
    </subcellularLocation>
    <subcellularLocation>
        <location evidence="4">Nucleus</location>
        <location evidence="4">Nucleolus</location>
    </subcellularLocation>
</comment>
<feature type="compositionally biased region" description="Basic and acidic residues" evidence="9">
    <location>
        <begin position="229"/>
        <end position="246"/>
    </location>
</feature>
<evidence type="ECO:0000256" key="8">
    <source>
        <dbReference type="ARBA" id="ARBA00035118"/>
    </source>
</evidence>
<dbReference type="GO" id="GO:0016607">
    <property type="term" value="C:nuclear speck"/>
    <property type="evidence" value="ECO:0007669"/>
    <property type="project" value="UniProtKB-SubCell"/>
</dbReference>
<feature type="region of interest" description="Disordered" evidence="9">
    <location>
        <begin position="333"/>
        <end position="385"/>
    </location>
</feature>
<feature type="compositionally biased region" description="Low complexity" evidence="9">
    <location>
        <begin position="79"/>
        <end position="109"/>
    </location>
</feature>
<dbReference type="PANTHER" id="PTHR12299">
    <property type="entry name" value="HYALURONIC ACID-BINDING PROTEIN 4"/>
    <property type="match status" value="1"/>
</dbReference>
<dbReference type="GO" id="GO:0003723">
    <property type="term" value="F:RNA binding"/>
    <property type="evidence" value="ECO:0007669"/>
    <property type="project" value="InterPro"/>
</dbReference>
<dbReference type="SMART" id="SM01233">
    <property type="entry name" value="HABP4_PAI-RBP1"/>
    <property type="match status" value="1"/>
</dbReference>
<dbReference type="Pfam" id="PF04774">
    <property type="entry name" value="HABP4_PAI-RBP1"/>
    <property type="match status" value="1"/>
</dbReference>
<comment type="similarity">
    <text evidence="8">Belongs to the SERBP1-HABP4 family.</text>
</comment>
<dbReference type="GO" id="GO:0010494">
    <property type="term" value="C:cytoplasmic stress granule"/>
    <property type="evidence" value="ECO:0007669"/>
    <property type="project" value="UniProtKB-SubCell"/>
</dbReference>